<feature type="transmembrane region" description="Helical" evidence="7">
    <location>
        <begin position="358"/>
        <end position="376"/>
    </location>
</feature>
<dbReference type="InterPro" id="IPR048279">
    <property type="entry name" value="MdtK-like"/>
</dbReference>
<evidence type="ECO:0000313" key="8">
    <source>
        <dbReference type="EMBL" id="EFW06070.1"/>
    </source>
</evidence>
<evidence type="ECO:0000256" key="2">
    <source>
        <dbReference type="ARBA" id="ARBA00022448"/>
    </source>
</evidence>
<keyword evidence="3" id="KW-1003">Cell membrane</keyword>
<keyword evidence="6 7" id="KW-0472">Membrane</keyword>
<dbReference type="eggNOG" id="COG0534">
    <property type="taxonomic scope" value="Bacteria"/>
</dbReference>
<evidence type="ECO:0000256" key="7">
    <source>
        <dbReference type="SAM" id="Phobius"/>
    </source>
</evidence>
<comment type="subcellular location">
    <subcellularLocation>
        <location evidence="1">Cell membrane</location>
        <topology evidence="1">Multi-pass membrane protein</topology>
    </subcellularLocation>
</comment>
<dbReference type="PANTHER" id="PTHR43549:SF3">
    <property type="entry name" value="MULTIDRUG RESISTANCE PROTEIN YPNP-RELATED"/>
    <property type="match status" value="1"/>
</dbReference>
<evidence type="ECO:0000256" key="1">
    <source>
        <dbReference type="ARBA" id="ARBA00004651"/>
    </source>
</evidence>
<dbReference type="EMBL" id="ADKX01000009">
    <property type="protein sequence ID" value="EFW06070.1"/>
    <property type="molecule type" value="Genomic_DNA"/>
</dbReference>
<feature type="transmembrane region" description="Helical" evidence="7">
    <location>
        <begin position="415"/>
        <end position="437"/>
    </location>
</feature>
<dbReference type="PIRSF" id="PIRSF006603">
    <property type="entry name" value="DinF"/>
    <property type="match status" value="1"/>
</dbReference>
<dbReference type="InterPro" id="IPR002528">
    <property type="entry name" value="MATE_fam"/>
</dbReference>
<evidence type="ECO:0000313" key="9">
    <source>
        <dbReference type="Proteomes" id="UP000003157"/>
    </source>
</evidence>
<dbReference type="PANTHER" id="PTHR43549">
    <property type="entry name" value="MULTIDRUG RESISTANCE PROTEIN YPNP-RELATED"/>
    <property type="match status" value="1"/>
</dbReference>
<feature type="transmembrane region" description="Helical" evidence="7">
    <location>
        <begin position="319"/>
        <end position="338"/>
    </location>
</feature>
<keyword evidence="5 7" id="KW-1133">Transmembrane helix</keyword>
<dbReference type="Proteomes" id="UP000003157">
    <property type="component" value="Unassembled WGS sequence"/>
</dbReference>
<feature type="transmembrane region" description="Helical" evidence="7">
    <location>
        <begin position="12"/>
        <end position="31"/>
    </location>
</feature>
<dbReference type="GO" id="GO:0005886">
    <property type="term" value="C:plasma membrane"/>
    <property type="evidence" value="ECO:0007669"/>
    <property type="project" value="UniProtKB-SubCell"/>
</dbReference>
<evidence type="ECO:0000256" key="4">
    <source>
        <dbReference type="ARBA" id="ARBA00022692"/>
    </source>
</evidence>
<dbReference type="CDD" id="cd13138">
    <property type="entry name" value="MATE_yoeA_like"/>
    <property type="match status" value="1"/>
</dbReference>
<evidence type="ECO:0000256" key="5">
    <source>
        <dbReference type="ARBA" id="ARBA00022989"/>
    </source>
</evidence>
<accession>E7G7A4</accession>
<sequence length="449" mass="49397">MNKSKSTDLIHGHIAKSIFWFSVPLLIGNLFQQLYNTVDAYVVGNFVSKEALAAVGASSPIINMLIGFFMGLATGAGVIIAQYFGAGDNGRLKKAVHSSAALTLVMSLLLTVIGMIGTNPMLHAIGIPADVFHDSSTYLMIYFAGISFNLIYNMGSGILRAMGDSKRPLYFLIIACIVNIILDFLFVKYLHMGVAGAGYATLIAQAISAILVVIVLVRSEGPHQLFWKQIRFHFPILKKIIMVGLPTGIQQSIVSLSNVIVQSYVNAFGSSVVAGYSATIRIDGFVNLPLQSFNMAVTTFVGQNIGAKQYERVKKGSRIALWMTMAVITTMAISLFFFGESFIAIFNSEPDVIQAGRTMQLAFVPFYIMLPVVQIYNGVLRGAGKSSVPMYIMVFNFVILRQIYLAIVTQMTSDVYFVFMGWPVTWVTCAIMFIIYYHKVNWLNQDSVS</sequence>
<dbReference type="RefSeq" id="WP_008787825.1">
    <property type="nucleotide sequence ID" value="NZ_AKCB01000001.1"/>
</dbReference>
<feature type="transmembrane region" description="Helical" evidence="7">
    <location>
        <begin position="51"/>
        <end position="84"/>
    </location>
</feature>
<evidence type="ECO:0000256" key="6">
    <source>
        <dbReference type="ARBA" id="ARBA00023136"/>
    </source>
</evidence>
<feature type="transmembrane region" description="Helical" evidence="7">
    <location>
        <begin position="169"/>
        <end position="190"/>
    </location>
</feature>
<keyword evidence="9" id="KW-1185">Reference proteome</keyword>
<dbReference type="GO" id="GO:0042910">
    <property type="term" value="F:xenobiotic transmembrane transporter activity"/>
    <property type="evidence" value="ECO:0007669"/>
    <property type="project" value="InterPro"/>
</dbReference>
<dbReference type="Pfam" id="PF01554">
    <property type="entry name" value="MatE"/>
    <property type="match status" value="2"/>
</dbReference>
<feature type="transmembrane region" description="Helical" evidence="7">
    <location>
        <begin position="96"/>
        <end position="117"/>
    </location>
</feature>
<protein>
    <submittedName>
        <fullName evidence="8">MATE efflux family protein</fullName>
    </submittedName>
</protein>
<evidence type="ECO:0000256" key="3">
    <source>
        <dbReference type="ARBA" id="ARBA00022475"/>
    </source>
</evidence>
<dbReference type="GeneID" id="78228879"/>
<dbReference type="GO" id="GO:0015297">
    <property type="term" value="F:antiporter activity"/>
    <property type="evidence" value="ECO:0007669"/>
    <property type="project" value="InterPro"/>
</dbReference>
<dbReference type="AlphaFoldDB" id="E7G7A4"/>
<organism evidence="8 9">
    <name type="scientific">Coprobacillus cateniformis</name>
    <dbReference type="NCBI Taxonomy" id="100884"/>
    <lineage>
        <taxon>Bacteria</taxon>
        <taxon>Bacillati</taxon>
        <taxon>Bacillota</taxon>
        <taxon>Erysipelotrichia</taxon>
        <taxon>Erysipelotrichales</taxon>
        <taxon>Coprobacillaceae</taxon>
        <taxon>Coprobacillus</taxon>
    </lineage>
</organism>
<dbReference type="InterPro" id="IPR052031">
    <property type="entry name" value="Membrane_Transporter-Flippase"/>
</dbReference>
<comment type="caution">
    <text evidence="8">The sequence shown here is derived from an EMBL/GenBank/DDBJ whole genome shotgun (WGS) entry which is preliminary data.</text>
</comment>
<keyword evidence="2" id="KW-0813">Transport</keyword>
<proteinExistence type="predicted"/>
<dbReference type="NCBIfam" id="TIGR00797">
    <property type="entry name" value="matE"/>
    <property type="match status" value="1"/>
</dbReference>
<feature type="transmembrane region" description="Helical" evidence="7">
    <location>
        <begin position="137"/>
        <end position="157"/>
    </location>
</feature>
<feature type="transmembrane region" description="Helical" evidence="7">
    <location>
        <begin position="196"/>
        <end position="217"/>
    </location>
</feature>
<reference evidence="8 9" key="1">
    <citation type="submission" date="2010-12" db="EMBL/GenBank/DDBJ databases">
        <title>The Genome Sequence of Coprobacillus sp. strain 29_1.</title>
        <authorList>
            <consortium name="The Broad Institute Genome Sequencing Platform"/>
            <person name="Earl A."/>
            <person name="Ward D."/>
            <person name="Feldgarden M."/>
            <person name="Gevers D."/>
            <person name="Daigneault M."/>
            <person name="Sibley C.D."/>
            <person name="White A."/>
            <person name="Strauss J."/>
            <person name="Allen-Vercoe E."/>
            <person name="Young S.K."/>
            <person name="Zeng Q."/>
            <person name="Gargeya S."/>
            <person name="Fitzgerald M."/>
            <person name="Haas B."/>
            <person name="Abouelleil A."/>
            <person name="Alvarado L."/>
            <person name="Arachchi H.M."/>
            <person name="Berlin A."/>
            <person name="Brown A."/>
            <person name="Chapman S.B."/>
            <person name="Chen Z."/>
            <person name="Dunbar C."/>
            <person name="Freedman E."/>
            <person name="Gearin G."/>
            <person name="Gellesch M."/>
            <person name="Goldberg J."/>
            <person name="Griggs A."/>
            <person name="Gujja S."/>
            <person name="Heilman E."/>
            <person name="Heiman D."/>
            <person name="Howarth C."/>
            <person name="Larson L."/>
            <person name="Lui A."/>
            <person name="MacDonald P.J.P."/>
            <person name="Mehta T."/>
            <person name="Montmayeur A."/>
            <person name="Murphy C."/>
            <person name="Neiman D."/>
            <person name="Pearson M."/>
            <person name="Priest M."/>
            <person name="Roberts A."/>
            <person name="Saif S."/>
            <person name="Shea T."/>
            <person name="Shenoy N."/>
            <person name="Sisk P."/>
            <person name="Stolte C."/>
            <person name="Sykes S."/>
            <person name="White J."/>
            <person name="Yandava C."/>
            <person name="Nusbaum C."/>
            <person name="Birren B."/>
        </authorList>
    </citation>
    <scope>NUCLEOTIDE SEQUENCE [LARGE SCALE GENOMIC DNA]</scope>
    <source>
        <strain evidence="8 9">29_1</strain>
    </source>
</reference>
<dbReference type="OrthoDB" id="9776324at2"/>
<dbReference type="STRING" id="100884.GCA_000269565_00997"/>
<gene>
    <name evidence="8" type="ORF">HMPREF9488_00709</name>
</gene>
<keyword evidence="4 7" id="KW-0812">Transmembrane</keyword>
<feature type="transmembrane region" description="Helical" evidence="7">
    <location>
        <begin position="388"/>
        <end position="409"/>
    </location>
</feature>
<name>E7G7A4_9FIRM</name>
<dbReference type="HOGENOM" id="CLU_012893_5_0_9"/>